<dbReference type="GO" id="GO:0015976">
    <property type="term" value="P:carbon utilization"/>
    <property type="evidence" value="ECO:0007669"/>
    <property type="project" value="InterPro"/>
</dbReference>
<comment type="caution">
    <text evidence="10">The sequence shown here is derived from an EMBL/GenBank/DDBJ whole genome shotgun (WGS) entry which is preliminary data.</text>
</comment>
<comment type="cofactor">
    <cofactor evidence="8">
        <name>Zn(2+)</name>
        <dbReference type="ChEBI" id="CHEBI:29105"/>
    </cofactor>
    <text evidence="8">Binds 1 zinc ion per subunit.</text>
</comment>
<gene>
    <name evidence="10" type="ORF">EZV62_019264</name>
</gene>
<evidence type="ECO:0000256" key="7">
    <source>
        <dbReference type="ARBA" id="ARBA00048348"/>
    </source>
</evidence>
<evidence type="ECO:0000256" key="8">
    <source>
        <dbReference type="PIRSR" id="PIRSR601765-1"/>
    </source>
</evidence>
<dbReference type="FunFam" id="3.40.1050.10:FF:000003">
    <property type="entry name" value="Carbonic anhydrase"/>
    <property type="match status" value="1"/>
</dbReference>
<feature type="binding site" evidence="8">
    <location>
        <position position="172"/>
    </location>
    <ligand>
        <name>Zn(2+)</name>
        <dbReference type="ChEBI" id="CHEBI:29105"/>
    </ligand>
</feature>
<dbReference type="OrthoDB" id="10248475at2759"/>
<feature type="binding site" evidence="8">
    <location>
        <position position="232"/>
    </location>
    <ligand>
        <name>Zn(2+)</name>
        <dbReference type="ChEBI" id="CHEBI:29105"/>
    </ligand>
</feature>
<evidence type="ECO:0000256" key="1">
    <source>
        <dbReference type="ARBA" id="ARBA00002904"/>
    </source>
</evidence>
<keyword evidence="5 8" id="KW-0862">Zinc</keyword>
<dbReference type="EC" id="4.2.1.1" evidence="3 9"/>
<evidence type="ECO:0000256" key="9">
    <source>
        <dbReference type="RuleBase" id="RU003956"/>
    </source>
</evidence>
<dbReference type="SMART" id="SM00947">
    <property type="entry name" value="Pro_CA"/>
    <property type="match status" value="1"/>
</dbReference>
<sequence>MHNLSLMAIIPSLSISKHPFSSSALTPSTASVIFDSKVKSREIEHTHLSLFTGFYKTTKSSDSDSDLTTTLASEFMGTKHKSWATLLIIYGTIMRSPGLKLKAARKSVGLTQELKSDKMETKVGTANERDLFDEMKHRFLSFKQQKYMENFEHYQNLADTQTPKFMVIACADSRVCPSNILGFQPGEAFVIRNIANMVPPCETGPSETNAGLEFAVNTLEVENILVIGHSRCGGIRALMSMQDEVDSSFIRSWVLVGKNARLNTKAAASNLNFDHQCTHCEKESVNCSLLNLLTYPWIKEKVMKGTLSIHGGYYDFVDCTFEKWTLDYEGSHKEESDKFAVKNRSFWC</sequence>
<dbReference type="InterPro" id="IPR001765">
    <property type="entry name" value="Carbonic_anhydrase"/>
</dbReference>
<proteinExistence type="inferred from homology"/>
<keyword evidence="11" id="KW-1185">Reference proteome</keyword>
<dbReference type="CDD" id="cd00884">
    <property type="entry name" value="beta_CA_cladeB"/>
    <property type="match status" value="1"/>
</dbReference>
<comment type="similarity">
    <text evidence="2 9">Belongs to the beta-class carbonic anhydrase family.</text>
</comment>
<dbReference type="PROSITE" id="PS00704">
    <property type="entry name" value="PROK_CO2_ANHYDRASE_1"/>
    <property type="match status" value="1"/>
</dbReference>
<evidence type="ECO:0000256" key="2">
    <source>
        <dbReference type="ARBA" id="ARBA00006217"/>
    </source>
</evidence>
<dbReference type="EMBL" id="VAHF01000009">
    <property type="protein sequence ID" value="TXG54008.1"/>
    <property type="molecule type" value="Genomic_DNA"/>
</dbReference>
<evidence type="ECO:0000313" key="10">
    <source>
        <dbReference type="EMBL" id="TXG54008.1"/>
    </source>
</evidence>
<evidence type="ECO:0000256" key="3">
    <source>
        <dbReference type="ARBA" id="ARBA00012925"/>
    </source>
</evidence>
<comment type="catalytic activity">
    <reaction evidence="7 9">
        <text>hydrogencarbonate + H(+) = CO2 + H2O</text>
        <dbReference type="Rhea" id="RHEA:10748"/>
        <dbReference type="ChEBI" id="CHEBI:15377"/>
        <dbReference type="ChEBI" id="CHEBI:15378"/>
        <dbReference type="ChEBI" id="CHEBI:16526"/>
        <dbReference type="ChEBI" id="CHEBI:17544"/>
        <dbReference type="EC" id="4.2.1.1"/>
    </reaction>
</comment>
<dbReference type="InterPro" id="IPR036874">
    <property type="entry name" value="Carbonic_anhydrase_sf"/>
</dbReference>
<comment type="function">
    <text evidence="1 9">Reversible hydration of carbon dioxide.</text>
</comment>
<evidence type="ECO:0000313" key="11">
    <source>
        <dbReference type="Proteomes" id="UP000323000"/>
    </source>
</evidence>
<dbReference type="InterPro" id="IPR015892">
    <property type="entry name" value="Carbonic_anhydrase_CS"/>
</dbReference>
<dbReference type="AlphaFoldDB" id="A0A5C7HAR6"/>
<accession>A0A5C7HAR6</accession>
<dbReference type="Proteomes" id="UP000323000">
    <property type="component" value="Chromosome 9"/>
</dbReference>
<evidence type="ECO:0000256" key="4">
    <source>
        <dbReference type="ARBA" id="ARBA00022799"/>
    </source>
</evidence>
<reference evidence="11" key="1">
    <citation type="journal article" date="2019" name="Gigascience">
        <title>De novo genome assembly of the endangered Acer yangbiense, a plant species with extremely small populations endemic to Yunnan Province, China.</title>
        <authorList>
            <person name="Yang J."/>
            <person name="Wariss H.M."/>
            <person name="Tao L."/>
            <person name="Zhang R."/>
            <person name="Yun Q."/>
            <person name="Hollingsworth P."/>
            <person name="Dao Z."/>
            <person name="Luo G."/>
            <person name="Guo H."/>
            <person name="Ma Y."/>
            <person name="Sun W."/>
        </authorList>
    </citation>
    <scope>NUCLEOTIDE SEQUENCE [LARGE SCALE GENOMIC DNA]</scope>
    <source>
        <strain evidence="11">cv. Malutang</strain>
    </source>
</reference>
<feature type="binding site" evidence="8">
    <location>
        <position position="170"/>
    </location>
    <ligand>
        <name>Zn(2+)</name>
        <dbReference type="ChEBI" id="CHEBI:29105"/>
    </ligand>
</feature>
<dbReference type="PROSITE" id="PS00705">
    <property type="entry name" value="PROK_CO2_ANHYDRASE_2"/>
    <property type="match status" value="1"/>
</dbReference>
<dbReference type="SUPFAM" id="SSF53056">
    <property type="entry name" value="beta-carbonic anhydrase, cab"/>
    <property type="match status" value="1"/>
</dbReference>
<evidence type="ECO:0000256" key="6">
    <source>
        <dbReference type="ARBA" id="ARBA00023239"/>
    </source>
</evidence>
<dbReference type="GO" id="GO:0004089">
    <property type="term" value="F:carbonate dehydratase activity"/>
    <property type="evidence" value="ECO:0007669"/>
    <property type="project" value="UniProtKB-UniRule"/>
</dbReference>
<protein>
    <recommendedName>
        <fullName evidence="3 9">Carbonic anhydrase</fullName>
        <ecNumber evidence="3 9">4.2.1.1</ecNumber>
    </recommendedName>
    <alternativeName>
        <fullName evidence="9">Carbonate dehydratase</fullName>
    </alternativeName>
</protein>
<dbReference type="PANTHER" id="PTHR11002">
    <property type="entry name" value="CARBONIC ANHYDRASE"/>
    <property type="match status" value="1"/>
</dbReference>
<dbReference type="Pfam" id="PF00484">
    <property type="entry name" value="Pro_CA"/>
    <property type="match status" value="1"/>
</dbReference>
<dbReference type="PANTHER" id="PTHR11002:SF12">
    <property type="entry name" value="CARBONIC ANHYDRASE"/>
    <property type="match status" value="1"/>
</dbReference>
<keyword evidence="6 9" id="KW-0456">Lyase</keyword>
<dbReference type="GO" id="GO:0008270">
    <property type="term" value="F:zinc ion binding"/>
    <property type="evidence" value="ECO:0007669"/>
    <property type="project" value="UniProtKB-UniRule"/>
</dbReference>
<organism evidence="10 11">
    <name type="scientific">Acer yangbiense</name>
    <dbReference type="NCBI Taxonomy" id="1000413"/>
    <lineage>
        <taxon>Eukaryota</taxon>
        <taxon>Viridiplantae</taxon>
        <taxon>Streptophyta</taxon>
        <taxon>Embryophyta</taxon>
        <taxon>Tracheophyta</taxon>
        <taxon>Spermatophyta</taxon>
        <taxon>Magnoliopsida</taxon>
        <taxon>eudicotyledons</taxon>
        <taxon>Gunneridae</taxon>
        <taxon>Pentapetalae</taxon>
        <taxon>rosids</taxon>
        <taxon>malvids</taxon>
        <taxon>Sapindales</taxon>
        <taxon>Sapindaceae</taxon>
        <taxon>Hippocastanoideae</taxon>
        <taxon>Acereae</taxon>
        <taxon>Acer</taxon>
    </lineage>
</organism>
<evidence type="ECO:0000256" key="5">
    <source>
        <dbReference type="ARBA" id="ARBA00022833"/>
    </source>
</evidence>
<keyword evidence="8" id="KW-0479">Metal-binding</keyword>
<keyword evidence="4" id="KW-0702">S-nitrosylation</keyword>
<dbReference type="Gene3D" id="3.40.1050.10">
    <property type="entry name" value="Carbonic anhydrase"/>
    <property type="match status" value="1"/>
</dbReference>
<dbReference type="InterPro" id="IPR045066">
    <property type="entry name" value="Beta_CA_cladeB"/>
</dbReference>
<name>A0A5C7HAR6_9ROSI</name>
<feature type="binding site" evidence="8">
    <location>
        <position position="229"/>
    </location>
    <ligand>
        <name>Zn(2+)</name>
        <dbReference type="ChEBI" id="CHEBI:29105"/>
    </ligand>
</feature>